<evidence type="ECO:0000256" key="5">
    <source>
        <dbReference type="ARBA" id="ARBA00022989"/>
    </source>
</evidence>
<comment type="similarity">
    <text evidence="2">Belongs to the GPAT/DAPAT family.</text>
</comment>
<evidence type="ECO:0000256" key="1">
    <source>
        <dbReference type="ARBA" id="ARBA00004141"/>
    </source>
</evidence>
<dbReference type="Pfam" id="PF23270">
    <property type="entry name" value="HAD_RAM2_N"/>
    <property type="match status" value="1"/>
</dbReference>
<protein>
    <submittedName>
        <fullName evidence="9">Probable glycerol-3-phosphate acyltransferase 2</fullName>
    </submittedName>
</protein>
<sequence>MAGKPLPQKAQFLFGLLRGPLNRVFPQLKYHSYTSPVLRAEDLSNKTLVFDSEGTLLRSSSFFPYFMLVAFEAGGLLRAIVFFLLYPLVCLFGEELGLKIKVFLCFLGIRKESFRIGTSVLPKFFLEDVGCEGFEMVMSFGRKVAVSNLPTVMVEGFLKDYIGVDAVVGRELKVVCGYFVGLMEDKRADGTLLNEILGEEKTCSGIIASVCHRKVLDQDPFTHCKEVYLVSRAEKRNCHSLPRVKYPKPLIFHDGRLAFRPTQLDTLAMLMWIPFGIFIFLIRLNSGRSLPNCMLNPILAFTGIRTTVSRPNSPTPSANINEKTPNGVLYACNHRTLLDPLFLDLVLNNSPSAVTYSISKFYAAISPIKNVNLTRDREKDRAAMQKLLSQGDLVVCPEGTTCREPYLLRFSPLFAELTDDIVPVAIDSQVSMFYGTTASGFKFLDPVFYLMNPFSSYTLRILEKLPGSHTCKVGGISKFDVANHVQKEIARASGFECTSLTRKDKYMILAGNEGIVQDRKGL</sequence>
<keyword evidence="6" id="KW-0472">Membrane</keyword>
<dbReference type="GO" id="GO:0010143">
    <property type="term" value="P:cutin biosynthetic process"/>
    <property type="evidence" value="ECO:0000318"/>
    <property type="project" value="GO_Central"/>
</dbReference>
<comment type="subcellular location">
    <subcellularLocation>
        <location evidence="1">Membrane</location>
        <topology evidence="1">Multi-pass membrane protein</topology>
    </subcellularLocation>
</comment>
<organism evidence="8 9">
    <name type="scientific">Juglans regia</name>
    <name type="common">English walnut</name>
    <dbReference type="NCBI Taxonomy" id="51240"/>
    <lineage>
        <taxon>Eukaryota</taxon>
        <taxon>Viridiplantae</taxon>
        <taxon>Streptophyta</taxon>
        <taxon>Embryophyta</taxon>
        <taxon>Tracheophyta</taxon>
        <taxon>Spermatophyta</taxon>
        <taxon>Magnoliopsida</taxon>
        <taxon>eudicotyledons</taxon>
        <taxon>Gunneridae</taxon>
        <taxon>Pentapetalae</taxon>
        <taxon>rosids</taxon>
        <taxon>fabids</taxon>
        <taxon>Fagales</taxon>
        <taxon>Juglandaceae</taxon>
        <taxon>Juglans</taxon>
    </lineage>
</organism>
<keyword evidence="5" id="KW-1133">Transmembrane helix</keyword>
<keyword evidence="8" id="KW-1185">Reference proteome</keyword>
<dbReference type="AlphaFoldDB" id="A0A2I4H0F1"/>
<keyword evidence="4" id="KW-0812">Transmembrane</keyword>
<dbReference type="PANTHER" id="PTHR15486">
    <property type="entry name" value="ANCIENT UBIQUITOUS PROTEIN"/>
    <property type="match status" value="1"/>
</dbReference>
<proteinExistence type="inferred from homology"/>
<dbReference type="GO" id="GO:0016020">
    <property type="term" value="C:membrane"/>
    <property type="evidence" value="ECO:0000318"/>
    <property type="project" value="GO_Central"/>
</dbReference>
<evidence type="ECO:0000256" key="2">
    <source>
        <dbReference type="ARBA" id="ARBA00007937"/>
    </source>
</evidence>
<name>A0A2I4H0F1_JUGRE</name>
<dbReference type="SUPFAM" id="SSF69593">
    <property type="entry name" value="Glycerol-3-phosphate (1)-acyltransferase"/>
    <property type="match status" value="1"/>
</dbReference>
<dbReference type="InterPro" id="IPR056462">
    <property type="entry name" value="HAD_RAM2/GPAT1-8"/>
</dbReference>
<dbReference type="PANTHER" id="PTHR15486:SF65">
    <property type="entry name" value="GLYCEROL-3-PHOSPHATE ACYLTRANSFERASE"/>
    <property type="match status" value="1"/>
</dbReference>
<keyword evidence="7 9" id="KW-0012">Acyltransferase</keyword>
<dbReference type="SMART" id="SM00563">
    <property type="entry name" value="PlsC"/>
    <property type="match status" value="1"/>
</dbReference>
<dbReference type="GO" id="GO:0016791">
    <property type="term" value="F:phosphatase activity"/>
    <property type="evidence" value="ECO:0000318"/>
    <property type="project" value="GO_Central"/>
</dbReference>
<dbReference type="OrthoDB" id="1854593at2759"/>
<gene>
    <name evidence="9" type="primary">LOC109012453</name>
</gene>
<dbReference type="Pfam" id="PF01553">
    <property type="entry name" value="Acyltransferase"/>
    <property type="match status" value="1"/>
</dbReference>
<evidence type="ECO:0000256" key="6">
    <source>
        <dbReference type="ARBA" id="ARBA00023136"/>
    </source>
</evidence>
<dbReference type="Proteomes" id="UP000235220">
    <property type="component" value="Chromosome 16"/>
</dbReference>
<dbReference type="GeneID" id="109012453"/>
<keyword evidence="3" id="KW-0808">Transferase</keyword>
<dbReference type="GO" id="GO:0090447">
    <property type="term" value="F:glycerol-3-phosphate 2-O-acyltransferase activity"/>
    <property type="evidence" value="ECO:0000318"/>
    <property type="project" value="GO_Central"/>
</dbReference>
<dbReference type="KEGG" id="jre:109012453"/>
<evidence type="ECO:0000256" key="4">
    <source>
        <dbReference type="ARBA" id="ARBA00022692"/>
    </source>
</evidence>
<evidence type="ECO:0000313" key="9">
    <source>
        <dbReference type="RefSeq" id="XP_018849636.1"/>
    </source>
</evidence>
<dbReference type="STRING" id="51240.A0A2I4H0F1"/>
<dbReference type="CDD" id="cd06551">
    <property type="entry name" value="LPLAT"/>
    <property type="match status" value="1"/>
</dbReference>
<evidence type="ECO:0000256" key="7">
    <source>
        <dbReference type="ARBA" id="ARBA00023315"/>
    </source>
</evidence>
<dbReference type="InterPro" id="IPR002123">
    <property type="entry name" value="Plipid/glycerol_acylTrfase"/>
</dbReference>
<reference evidence="9" key="1">
    <citation type="submission" date="2025-08" db="UniProtKB">
        <authorList>
            <consortium name="RefSeq"/>
        </authorList>
    </citation>
    <scope>IDENTIFICATION</scope>
    <source>
        <tissue evidence="9">Leaves</tissue>
    </source>
</reference>
<evidence type="ECO:0000313" key="8">
    <source>
        <dbReference type="Proteomes" id="UP000235220"/>
    </source>
</evidence>
<dbReference type="RefSeq" id="XP_018849636.1">
    <property type="nucleotide sequence ID" value="XM_018994091.2"/>
</dbReference>
<dbReference type="Gramene" id="Jr16_03020_p1">
    <property type="protein sequence ID" value="cds.Jr16_03020_p1"/>
    <property type="gene ID" value="Jr16_03020"/>
</dbReference>
<accession>A0A2I4H0F1</accession>
<evidence type="ECO:0000256" key="3">
    <source>
        <dbReference type="ARBA" id="ARBA00022679"/>
    </source>
</evidence>